<dbReference type="EMBL" id="KB206391">
    <property type="protein sequence ID" value="ELP92265.1"/>
    <property type="molecule type" value="Genomic_DNA"/>
</dbReference>
<name>L7FPZ1_ENTIV</name>
<dbReference type="Gene3D" id="3.30.1200.10">
    <property type="entry name" value="YggU-like"/>
    <property type="match status" value="1"/>
</dbReference>
<dbReference type="GeneID" id="14891200"/>
<dbReference type="KEGG" id="eiv:EIN_118690"/>
<gene>
    <name evidence="3" type="ORF">EIN_118690</name>
</gene>
<comment type="similarity">
    <text evidence="1">Belongs to the UPF0235 family.</text>
</comment>
<dbReference type="InterPro" id="IPR003746">
    <property type="entry name" value="DUF167"/>
</dbReference>
<keyword evidence="4" id="KW-1185">Reference proteome</keyword>
<dbReference type="OrthoDB" id="244097at2759"/>
<dbReference type="Pfam" id="PF02594">
    <property type="entry name" value="DUF167"/>
    <property type="match status" value="1"/>
</dbReference>
<dbReference type="NCBIfam" id="TIGR00251">
    <property type="entry name" value="DUF167 family protein"/>
    <property type="match status" value="1"/>
</dbReference>
<accession>L7FPZ1</accession>
<dbReference type="SUPFAM" id="SSF69786">
    <property type="entry name" value="YggU-like"/>
    <property type="match status" value="1"/>
</dbReference>
<dbReference type="GO" id="GO:0005737">
    <property type="term" value="C:cytoplasm"/>
    <property type="evidence" value="ECO:0007669"/>
    <property type="project" value="TreeGrafter"/>
</dbReference>
<dbReference type="AlphaFoldDB" id="L7FPZ1"/>
<dbReference type="SMART" id="SM01152">
    <property type="entry name" value="DUF167"/>
    <property type="match status" value="1"/>
</dbReference>
<evidence type="ECO:0000313" key="4">
    <source>
        <dbReference type="Proteomes" id="UP000014680"/>
    </source>
</evidence>
<dbReference type="VEuPathDB" id="AmoebaDB:EIN_118690"/>
<dbReference type="OMA" id="NICIQIL"/>
<dbReference type="PANTHER" id="PTHR13420">
    <property type="entry name" value="UPF0235 PROTEIN C15ORF40"/>
    <property type="match status" value="1"/>
</dbReference>
<sequence length="129" mass="13854">MSKNVGKNKKSKSGGKTSKDEKVMNAKISPNEDDAFPFLKEQNGGVTIEINVKPNSRNSEIQGIEDGLLKIAIDAPPVDGKANSEVVDFIATSFSVKKSSVAVVKGQTSHHKTVRIENCTKSVITAKLK</sequence>
<dbReference type="HAMAP" id="MF_00634">
    <property type="entry name" value="UPF0235"/>
    <property type="match status" value="1"/>
</dbReference>
<evidence type="ECO:0000256" key="2">
    <source>
        <dbReference type="SAM" id="MobiDB-lite"/>
    </source>
</evidence>
<feature type="region of interest" description="Disordered" evidence="2">
    <location>
        <begin position="1"/>
        <end position="27"/>
    </location>
</feature>
<organism evidence="3 4">
    <name type="scientific">Entamoeba invadens IP1</name>
    <dbReference type="NCBI Taxonomy" id="370355"/>
    <lineage>
        <taxon>Eukaryota</taxon>
        <taxon>Amoebozoa</taxon>
        <taxon>Evosea</taxon>
        <taxon>Archamoebae</taxon>
        <taxon>Mastigamoebida</taxon>
        <taxon>Entamoebidae</taxon>
        <taxon>Entamoeba</taxon>
    </lineage>
</organism>
<proteinExistence type="inferred from homology"/>
<feature type="compositionally biased region" description="Basic residues" evidence="2">
    <location>
        <begin position="1"/>
        <end position="13"/>
    </location>
</feature>
<dbReference type="InterPro" id="IPR036591">
    <property type="entry name" value="YggU-like_sf"/>
</dbReference>
<evidence type="ECO:0000313" key="3">
    <source>
        <dbReference type="EMBL" id="ELP92265.1"/>
    </source>
</evidence>
<protein>
    <submittedName>
        <fullName evidence="3">Uncharacterized protein</fullName>
    </submittedName>
</protein>
<dbReference type="RefSeq" id="XP_004259036.1">
    <property type="nucleotide sequence ID" value="XM_004258988.1"/>
</dbReference>
<dbReference type="PANTHER" id="PTHR13420:SF7">
    <property type="entry name" value="UPF0235 PROTEIN C15ORF40"/>
    <property type="match status" value="1"/>
</dbReference>
<evidence type="ECO:0000256" key="1">
    <source>
        <dbReference type="ARBA" id="ARBA00010364"/>
    </source>
</evidence>
<dbReference type="Proteomes" id="UP000014680">
    <property type="component" value="Unassembled WGS sequence"/>
</dbReference>
<reference evidence="3 4" key="1">
    <citation type="submission" date="2012-10" db="EMBL/GenBank/DDBJ databases">
        <authorList>
            <person name="Zafar N."/>
            <person name="Inman J."/>
            <person name="Hall N."/>
            <person name="Lorenzi H."/>
            <person name="Caler E."/>
        </authorList>
    </citation>
    <scope>NUCLEOTIDE SEQUENCE [LARGE SCALE GENOMIC DNA]</scope>
    <source>
        <strain evidence="3 4">IP1</strain>
    </source>
</reference>